<reference evidence="2" key="1">
    <citation type="submission" date="2022-02" db="EMBL/GenBank/DDBJ databases">
        <title>Emergence and expansion in Europe of a Vibrio aestuarianus clonal complex pathogenic for oysters.</title>
        <authorList>
            <person name="Mesnil A."/>
            <person name="Travers M.-A."/>
        </authorList>
    </citation>
    <scope>NUCLEOTIDE SEQUENCE</scope>
    <source>
        <strain evidence="2">19_064_11T1</strain>
    </source>
</reference>
<dbReference type="PANTHER" id="PTHR43054">
    <property type="match status" value="1"/>
</dbReference>
<proteinExistence type="predicted"/>
<name>A0A9X4IRD2_9VIBR</name>
<dbReference type="AlphaFoldDB" id="A0A9X4IRD2"/>
<evidence type="ECO:0000259" key="1">
    <source>
        <dbReference type="Pfam" id="PF01408"/>
    </source>
</evidence>
<evidence type="ECO:0000313" key="3">
    <source>
        <dbReference type="Proteomes" id="UP001140979"/>
    </source>
</evidence>
<feature type="domain" description="Gfo/Idh/MocA-like oxidoreductase N-terminal" evidence="1">
    <location>
        <begin position="1"/>
        <end position="119"/>
    </location>
</feature>
<gene>
    <name evidence="2" type="ORF">L9W94_18035</name>
</gene>
<dbReference type="Proteomes" id="UP001140979">
    <property type="component" value="Unassembled WGS sequence"/>
</dbReference>
<dbReference type="Gene3D" id="3.30.360.10">
    <property type="entry name" value="Dihydrodipicolinate Reductase, domain 2"/>
    <property type="match status" value="1"/>
</dbReference>
<protein>
    <submittedName>
        <fullName evidence="2">Gfo/Idh/MocA family oxidoreductase</fullName>
    </submittedName>
</protein>
<evidence type="ECO:0000313" key="2">
    <source>
        <dbReference type="EMBL" id="MDE1244002.1"/>
    </source>
</evidence>
<dbReference type="InterPro" id="IPR000683">
    <property type="entry name" value="Gfo/Idh/MocA-like_OxRdtase_N"/>
</dbReference>
<accession>A0A9X4IRD2</accession>
<dbReference type="SUPFAM" id="SSF51735">
    <property type="entry name" value="NAD(P)-binding Rossmann-fold domains"/>
    <property type="match status" value="1"/>
</dbReference>
<dbReference type="Pfam" id="PF01408">
    <property type="entry name" value="GFO_IDH_MocA"/>
    <property type="match status" value="1"/>
</dbReference>
<dbReference type="PANTHER" id="PTHR43054:SF1">
    <property type="entry name" value="SCYLLO-INOSITOL 2-DEHYDROGENASE (NADP(+)) IOLU"/>
    <property type="match status" value="1"/>
</dbReference>
<dbReference type="InterPro" id="IPR036291">
    <property type="entry name" value="NAD(P)-bd_dom_sf"/>
</dbReference>
<dbReference type="GO" id="GO:0000166">
    <property type="term" value="F:nucleotide binding"/>
    <property type="evidence" value="ECO:0007669"/>
    <property type="project" value="InterPro"/>
</dbReference>
<dbReference type="RefSeq" id="WP_274683844.1">
    <property type="nucleotide sequence ID" value="NZ_JAKNBA010000049.1"/>
</dbReference>
<sequence>MKIAILGSGKIVEQAIEAILKADMTECHAICVREQSIEKGLNLCKRYNIEKIYTDYETLLNNNEINIVYIATPNNLHFTHIKAALEKGKHVICEKPFTSTYDELATLYNLAKTNKCMIFEAITTFHLPNLKKIKDSLTRIGKIKLVTNNFVQLSSRYEDYKAGKVHPVFDPSCSGGALYDLNIYNIYLTLSLWGNPTESSYICNKGFNGIDTSGCLSLMYDDFISVNIAAKDSIGESFSIIHGEEGYIKINGSSNIISSFEVQSSDRNHVMKYNLQHDDNHMNYEFKSIFEVIMNNDLPIYFEWLKTSMAVSKILETSRHQASISF</sequence>
<comment type="caution">
    <text evidence="2">The sequence shown here is derived from an EMBL/GenBank/DDBJ whole genome shotgun (WGS) entry which is preliminary data.</text>
</comment>
<dbReference type="SUPFAM" id="SSF55347">
    <property type="entry name" value="Glyceraldehyde-3-phosphate dehydrogenase-like, C-terminal domain"/>
    <property type="match status" value="1"/>
</dbReference>
<organism evidence="2 3">
    <name type="scientific">Vibrio aestuarianus</name>
    <dbReference type="NCBI Taxonomy" id="28171"/>
    <lineage>
        <taxon>Bacteria</taxon>
        <taxon>Pseudomonadati</taxon>
        <taxon>Pseudomonadota</taxon>
        <taxon>Gammaproteobacteria</taxon>
        <taxon>Vibrionales</taxon>
        <taxon>Vibrionaceae</taxon>
        <taxon>Vibrio</taxon>
    </lineage>
</organism>
<dbReference type="Gene3D" id="3.40.50.720">
    <property type="entry name" value="NAD(P)-binding Rossmann-like Domain"/>
    <property type="match status" value="1"/>
</dbReference>
<dbReference type="EMBL" id="JAKNBA010000049">
    <property type="protein sequence ID" value="MDE1244002.1"/>
    <property type="molecule type" value="Genomic_DNA"/>
</dbReference>